<dbReference type="EMBL" id="JAMXQV010000002">
    <property type="protein sequence ID" value="MCR6482288.1"/>
    <property type="molecule type" value="Genomic_DNA"/>
</dbReference>
<dbReference type="Pfam" id="PF07077">
    <property type="entry name" value="DUF1345"/>
    <property type="match status" value="1"/>
</dbReference>
<dbReference type="InterPro" id="IPR009781">
    <property type="entry name" value="DUF1345"/>
</dbReference>
<dbReference type="RefSeq" id="WP_257918916.1">
    <property type="nucleotide sequence ID" value="NZ_JAMXQV010000002.1"/>
</dbReference>
<evidence type="ECO:0000256" key="1">
    <source>
        <dbReference type="SAM" id="Phobius"/>
    </source>
</evidence>
<proteinExistence type="predicted"/>
<sequence length="214" mass="23613">MRRLRRFWYQCAEFLLVLLGLGWLVAPEDTGLDVVFLLAWDVLAVAVIVTRFLRIRRYRLVGEGEPTWLPSLLGRRSSFAATVLVSVVGMSAGALILVANGIAEEDDEYALVLQVCAVPAVLAAWILLHFGYADRYAHLHYRAAPEPGLRFPGAERPNLLDFAYFAFTVGTSFATSDVEVRARPIRYTVLTHSVVAFVYNTAILGIAVGVVTGK</sequence>
<feature type="transmembrane region" description="Helical" evidence="1">
    <location>
        <begin position="32"/>
        <end position="53"/>
    </location>
</feature>
<reference evidence="2" key="1">
    <citation type="submission" date="2022-06" db="EMBL/GenBank/DDBJ databases">
        <title>Amycolatopsis iheyaensis sp. nov., a new species of the genus Amycolatopsis isolated from soil in Iheya island, Japan.</title>
        <authorList>
            <person name="Ngamcharungchit C."/>
            <person name="Kanto H."/>
            <person name="Take A."/>
            <person name="Intra B."/>
            <person name="Matsumoto A."/>
            <person name="Panbangred W."/>
            <person name="Inahashi Y."/>
        </authorList>
    </citation>
    <scope>NUCLEOTIDE SEQUENCE</scope>
    <source>
        <strain evidence="2">OK19-0408</strain>
    </source>
</reference>
<keyword evidence="1" id="KW-0812">Transmembrane</keyword>
<keyword evidence="1" id="KW-0472">Membrane</keyword>
<evidence type="ECO:0000313" key="2">
    <source>
        <dbReference type="EMBL" id="MCR6482288.1"/>
    </source>
</evidence>
<feature type="transmembrane region" description="Helical" evidence="1">
    <location>
        <begin position="189"/>
        <end position="211"/>
    </location>
</feature>
<dbReference type="AlphaFoldDB" id="A0A9X2SHX0"/>
<feature type="transmembrane region" description="Helical" evidence="1">
    <location>
        <begin position="79"/>
        <end position="103"/>
    </location>
</feature>
<keyword evidence="1" id="KW-1133">Transmembrane helix</keyword>
<keyword evidence="3" id="KW-1185">Reference proteome</keyword>
<protein>
    <submittedName>
        <fullName evidence="2">DUF1345 domain-containing protein</fullName>
    </submittedName>
</protein>
<accession>A0A9X2SHX0</accession>
<name>A0A9X2SHX0_9PSEU</name>
<feature type="transmembrane region" description="Helical" evidence="1">
    <location>
        <begin position="7"/>
        <end position="26"/>
    </location>
</feature>
<dbReference type="Proteomes" id="UP001144096">
    <property type="component" value="Unassembled WGS sequence"/>
</dbReference>
<evidence type="ECO:0000313" key="3">
    <source>
        <dbReference type="Proteomes" id="UP001144096"/>
    </source>
</evidence>
<gene>
    <name evidence="2" type="ORF">M8542_05645</name>
</gene>
<feature type="transmembrane region" description="Helical" evidence="1">
    <location>
        <begin position="109"/>
        <end position="132"/>
    </location>
</feature>
<comment type="caution">
    <text evidence="2">The sequence shown here is derived from an EMBL/GenBank/DDBJ whole genome shotgun (WGS) entry which is preliminary data.</text>
</comment>
<organism evidence="2 3">
    <name type="scientific">Amycolatopsis iheyensis</name>
    <dbReference type="NCBI Taxonomy" id="2945988"/>
    <lineage>
        <taxon>Bacteria</taxon>
        <taxon>Bacillati</taxon>
        <taxon>Actinomycetota</taxon>
        <taxon>Actinomycetes</taxon>
        <taxon>Pseudonocardiales</taxon>
        <taxon>Pseudonocardiaceae</taxon>
        <taxon>Amycolatopsis</taxon>
    </lineage>
</organism>